<dbReference type="RefSeq" id="NP_001144525.1">
    <property type="nucleotide sequence ID" value="NM_001151053.2"/>
</dbReference>
<organism evidence="2">
    <name type="scientific">Zea mays</name>
    <name type="common">Maize</name>
    <dbReference type="NCBI Taxonomy" id="4577"/>
    <lineage>
        <taxon>Eukaryota</taxon>
        <taxon>Viridiplantae</taxon>
        <taxon>Streptophyta</taxon>
        <taxon>Embryophyta</taxon>
        <taxon>Tracheophyta</taxon>
        <taxon>Spermatophyta</taxon>
        <taxon>Magnoliopsida</taxon>
        <taxon>Liliopsida</taxon>
        <taxon>Poales</taxon>
        <taxon>Poaceae</taxon>
        <taxon>PACMAD clade</taxon>
        <taxon>Panicoideae</taxon>
        <taxon>Andropogonodae</taxon>
        <taxon>Andropogoneae</taxon>
        <taxon>Tripsacinae</taxon>
        <taxon>Zea</taxon>
    </lineage>
</organism>
<feature type="compositionally biased region" description="Acidic residues" evidence="1">
    <location>
        <begin position="107"/>
        <end position="123"/>
    </location>
</feature>
<dbReference type="AlphaFoldDB" id="B6TVR4"/>
<dbReference type="EMBL" id="EU969079">
    <property type="protein sequence ID" value="ACG41197.1"/>
    <property type="molecule type" value="mRNA"/>
</dbReference>
<accession>B6TVR4</accession>
<evidence type="ECO:0000256" key="1">
    <source>
        <dbReference type="SAM" id="MobiDB-lite"/>
    </source>
</evidence>
<dbReference type="GeneID" id="100277519"/>
<reference evidence="2" key="1">
    <citation type="journal article" date="2009" name="Plant Mol. Biol.">
        <title>Insights into corn genes derived from large-scale cDNA sequencing.</title>
        <authorList>
            <person name="Alexandrov N.N."/>
            <person name="Brover V.V."/>
            <person name="Freidin S."/>
            <person name="Troukhan M.E."/>
            <person name="Tatarinova T.V."/>
            <person name="Zhang H."/>
            <person name="Swaller T.J."/>
            <person name="Lu Y.P."/>
            <person name="Bouck J."/>
            <person name="Flavell R.B."/>
            <person name="Feldmann K.A."/>
        </authorList>
    </citation>
    <scope>NUCLEOTIDE SEQUENCE</scope>
</reference>
<sequence>MALVERMRREREPRVYGFWRSCGFKQGAVQSRWGVRAKHCHTATWKQGSRRNYTAVGISQRTPGGRTVDGRARHFTGPGLHRQIEPSVGNSNEQATEDLGPQLVESAEQELVEGEEEVVEEEPPNTKAFDLI</sequence>
<feature type="region of interest" description="Disordered" evidence="1">
    <location>
        <begin position="77"/>
        <end position="132"/>
    </location>
</feature>
<evidence type="ECO:0000313" key="2">
    <source>
        <dbReference type="EMBL" id="ACG41197.1"/>
    </source>
</evidence>
<dbReference type="KEGG" id="zma:100277519"/>
<protein>
    <submittedName>
        <fullName evidence="2">Uncharacterized protein</fullName>
    </submittedName>
</protein>
<name>B6TVR4_MAIZE</name>
<proteinExistence type="evidence at transcript level"/>